<feature type="transmembrane region" description="Helical" evidence="9">
    <location>
        <begin position="506"/>
        <end position="525"/>
    </location>
</feature>
<dbReference type="InterPro" id="IPR011527">
    <property type="entry name" value="ABC1_TM_dom"/>
</dbReference>
<dbReference type="Proteomes" id="UP001448207">
    <property type="component" value="Unassembled WGS sequence"/>
</dbReference>
<sequence>MLSTALGYEEPTSIYPPYYSAGPFDWATPFFLSSTTLLVLITVLGLARYIQTRDSPWIDVDSLPASLPVNRQRLAAFPKLIVYMSYAILFSYLGDAAVIISRVLFDGKFISGVFAYYVGTSWLAWAASQTCLWDETQKFGEWHGTQYAFWVAAAIGETTVGWLWAMAIYHPEPGTEFESYDYVLLVIFIIRYTIELILVLCAAVQLFSKPMEETQPLLTHGSVPTSAARGYGSLGAIPTCDTSRPEEPNTFSNIFAKLRKLMPFIWPKNDPWLQFLVVLDFMLLLSSLAINVWTPLQIGAVVDRLGEGKGKFAWGVVLAYVGLRFLQGGSGLIQSLQNWIWIPVGQYTTREVSVKLFSHLHSLSLDYHITRKTGEVLRVMDRGTSSIVQLLSQLLFQIFPALANIVLAVVVFAFWFSPPFGLIVFITMALYIFATIAMTEWRTKFRRRMIELDNFARTKAVDSLLNFETVKYYGAEDFEVNRYKNAVIEYQQADWESSVSLNLLNLAQNTIITGGLLAGCLLFAWKVSEGQLTSGDFVVFNMYMMQLYTPLHWFGTYYRMIQSNFVDMEKMLALFEVEQSVKDAPDAKELVIKEGHVVFENVTFCYDNRQTALNGISFSIPKGATVALVGPSGGGKSTILRLLFRFYDPASGRICIDGQDIRSVYQSSLRKSIGVVPQDTVLFNDTILYNIRYGDVNADEEAVIKAAKAAQIHDKILSFSDGYETKVGERGLRLSGGEKQRVAIARTILKDPPIILLDEATSALDTTTERQIQKALSTMTKDRTTLVIAHRLSTIINADLILVIKDGTVVETGTHEELIKKMTADGQQGVYSEMWQKQLHDENEDQSDTIHESDTSISEDDKIKINSKPPSASPVPISSSPVVETAALAESPLDGVSRTAGQPKGATEYEVEKDIDPKVDDDDDDDNKASQLPPSYATKKAAPRPLINTAALLASEEESSFVSSPTDVQPGDAGEEVDPSQRPVEVLIEAPTPVRLTENDSTQSSSQSTSPSQSNTTNNKSKNKNKKKKKSKNSKTTF</sequence>
<evidence type="ECO:0000259" key="11">
    <source>
        <dbReference type="PROSITE" id="PS50929"/>
    </source>
</evidence>
<evidence type="ECO:0000259" key="10">
    <source>
        <dbReference type="PROSITE" id="PS50893"/>
    </source>
</evidence>
<dbReference type="InterPro" id="IPR036640">
    <property type="entry name" value="ABC1_TM_sf"/>
</dbReference>
<evidence type="ECO:0000256" key="7">
    <source>
        <dbReference type="ARBA" id="ARBA00024363"/>
    </source>
</evidence>
<dbReference type="SUPFAM" id="SSF90123">
    <property type="entry name" value="ABC transporter transmembrane region"/>
    <property type="match status" value="1"/>
</dbReference>
<evidence type="ECO:0000256" key="1">
    <source>
        <dbReference type="ARBA" id="ARBA00004141"/>
    </source>
</evidence>
<feature type="region of interest" description="Disordered" evidence="8">
    <location>
        <begin position="840"/>
        <end position="1038"/>
    </location>
</feature>
<dbReference type="Pfam" id="PF00664">
    <property type="entry name" value="ABC_membrane"/>
    <property type="match status" value="1"/>
</dbReference>
<dbReference type="Gene3D" id="3.40.50.300">
    <property type="entry name" value="P-loop containing nucleotide triphosphate hydrolases"/>
    <property type="match status" value="1"/>
</dbReference>
<accession>A0ABR3B3H5</accession>
<dbReference type="PROSITE" id="PS00211">
    <property type="entry name" value="ABC_TRANSPORTER_1"/>
    <property type="match status" value="1"/>
</dbReference>
<gene>
    <name evidence="12" type="ORF">J3Q64DRAFT_1732499</name>
</gene>
<proteinExistence type="inferred from homology"/>
<dbReference type="PANTHER" id="PTHR24221:SF654">
    <property type="entry name" value="ATP-BINDING CASSETTE SUB-FAMILY B MEMBER 6"/>
    <property type="match status" value="1"/>
</dbReference>
<dbReference type="SMART" id="SM00382">
    <property type="entry name" value="AAA"/>
    <property type="match status" value="1"/>
</dbReference>
<evidence type="ECO:0000313" key="12">
    <source>
        <dbReference type="EMBL" id="KAL0088954.1"/>
    </source>
</evidence>
<keyword evidence="3" id="KW-0547">Nucleotide-binding</keyword>
<feature type="transmembrane region" description="Helical" evidence="9">
    <location>
        <begin position="394"/>
        <end position="416"/>
    </location>
</feature>
<comment type="subcellular location">
    <subcellularLocation>
        <location evidence="1">Membrane</location>
        <topology evidence="1">Multi-pass membrane protein</topology>
    </subcellularLocation>
</comment>
<keyword evidence="6 9" id="KW-0472">Membrane</keyword>
<name>A0ABR3B3H5_PHYBL</name>
<dbReference type="InterPro" id="IPR017871">
    <property type="entry name" value="ABC_transporter-like_CS"/>
</dbReference>
<dbReference type="CDD" id="cd03253">
    <property type="entry name" value="ABCC_ATM1_transporter"/>
    <property type="match status" value="1"/>
</dbReference>
<keyword evidence="4" id="KW-0067">ATP-binding</keyword>
<dbReference type="InterPro" id="IPR003593">
    <property type="entry name" value="AAA+_ATPase"/>
</dbReference>
<organism evidence="12 13">
    <name type="scientific">Phycomyces blakesleeanus</name>
    <dbReference type="NCBI Taxonomy" id="4837"/>
    <lineage>
        <taxon>Eukaryota</taxon>
        <taxon>Fungi</taxon>
        <taxon>Fungi incertae sedis</taxon>
        <taxon>Mucoromycota</taxon>
        <taxon>Mucoromycotina</taxon>
        <taxon>Mucoromycetes</taxon>
        <taxon>Mucorales</taxon>
        <taxon>Phycomycetaceae</taxon>
        <taxon>Phycomyces</taxon>
    </lineage>
</organism>
<feature type="domain" description="ABC transporter" evidence="10">
    <location>
        <begin position="597"/>
        <end position="831"/>
    </location>
</feature>
<feature type="transmembrane region" description="Helical" evidence="9">
    <location>
        <begin position="26"/>
        <end position="47"/>
    </location>
</feature>
<dbReference type="Pfam" id="PF00005">
    <property type="entry name" value="ABC_tran"/>
    <property type="match status" value="1"/>
</dbReference>
<feature type="transmembrane region" description="Helical" evidence="9">
    <location>
        <begin position="422"/>
        <end position="441"/>
    </location>
</feature>
<feature type="transmembrane region" description="Helical" evidence="9">
    <location>
        <begin position="147"/>
        <end position="170"/>
    </location>
</feature>
<feature type="transmembrane region" description="Helical" evidence="9">
    <location>
        <begin position="109"/>
        <end position="127"/>
    </location>
</feature>
<keyword evidence="2 9" id="KW-0812">Transmembrane</keyword>
<feature type="compositionally biased region" description="Low complexity" evidence="8">
    <location>
        <begin position="874"/>
        <end position="883"/>
    </location>
</feature>
<evidence type="ECO:0000256" key="8">
    <source>
        <dbReference type="SAM" id="MobiDB-lite"/>
    </source>
</evidence>
<evidence type="ECO:0000256" key="3">
    <source>
        <dbReference type="ARBA" id="ARBA00022741"/>
    </source>
</evidence>
<feature type="compositionally biased region" description="Basic and acidic residues" evidence="8">
    <location>
        <begin position="848"/>
        <end position="864"/>
    </location>
</feature>
<keyword evidence="13" id="KW-1185">Reference proteome</keyword>
<dbReference type="PANTHER" id="PTHR24221">
    <property type="entry name" value="ATP-BINDING CASSETTE SUB-FAMILY B"/>
    <property type="match status" value="1"/>
</dbReference>
<feature type="transmembrane region" description="Helical" evidence="9">
    <location>
        <begin position="80"/>
        <end position="103"/>
    </location>
</feature>
<dbReference type="InterPro" id="IPR027417">
    <property type="entry name" value="P-loop_NTPase"/>
</dbReference>
<protein>
    <submittedName>
        <fullName evidence="12">Uncharacterized protein</fullName>
    </submittedName>
</protein>
<dbReference type="PROSITE" id="PS50893">
    <property type="entry name" value="ABC_TRANSPORTER_2"/>
    <property type="match status" value="1"/>
</dbReference>
<reference evidence="12 13" key="1">
    <citation type="submission" date="2024-04" db="EMBL/GenBank/DDBJ databases">
        <title>Symmetric and asymmetric DNA N6-adenine methylation regulates different biological responses in Mucorales.</title>
        <authorList>
            <consortium name="Lawrence Berkeley National Laboratory"/>
            <person name="Lax C."/>
            <person name="Mondo S.J."/>
            <person name="Osorio-Concepcion M."/>
            <person name="Muszewska A."/>
            <person name="Corrochano-Luque M."/>
            <person name="Gutierrez G."/>
            <person name="Riley R."/>
            <person name="Lipzen A."/>
            <person name="Guo J."/>
            <person name="Hundley H."/>
            <person name="Amirebrahimi M."/>
            <person name="Ng V."/>
            <person name="Lorenzo-Gutierrez D."/>
            <person name="Binder U."/>
            <person name="Yang J."/>
            <person name="Song Y."/>
            <person name="Canovas D."/>
            <person name="Navarro E."/>
            <person name="Freitag M."/>
            <person name="Gabaldon T."/>
            <person name="Grigoriev I.V."/>
            <person name="Corrochano L.M."/>
            <person name="Nicolas F.E."/>
            <person name="Garre V."/>
        </authorList>
    </citation>
    <scope>NUCLEOTIDE SEQUENCE [LARGE SCALE GENOMIC DNA]</scope>
    <source>
        <strain evidence="12 13">L51</strain>
    </source>
</reference>
<comment type="caution">
    <text evidence="12">The sequence shown here is derived from an EMBL/GenBank/DDBJ whole genome shotgun (WGS) entry which is preliminary data.</text>
</comment>
<dbReference type="InterPro" id="IPR039421">
    <property type="entry name" value="Type_1_exporter"/>
</dbReference>
<comment type="similarity">
    <text evidence="7">Belongs to the ABC transporter superfamily. ABCB family. Heavy Metal importer (TC 3.A.1.210) subfamily.</text>
</comment>
<feature type="domain" description="ABC transmembrane type-1" evidence="11">
    <location>
        <begin position="278"/>
        <end position="563"/>
    </location>
</feature>
<dbReference type="SUPFAM" id="SSF52540">
    <property type="entry name" value="P-loop containing nucleoside triphosphate hydrolases"/>
    <property type="match status" value="1"/>
</dbReference>
<dbReference type="Gene3D" id="1.20.1560.10">
    <property type="entry name" value="ABC transporter type 1, transmembrane domain"/>
    <property type="match status" value="1"/>
</dbReference>
<evidence type="ECO:0000256" key="6">
    <source>
        <dbReference type="ARBA" id="ARBA00023136"/>
    </source>
</evidence>
<evidence type="ECO:0000256" key="5">
    <source>
        <dbReference type="ARBA" id="ARBA00022989"/>
    </source>
</evidence>
<feature type="compositionally biased region" description="Low complexity" evidence="8">
    <location>
        <begin position="1001"/>
        <end position="1020"/>
    </location>
</feature>
<evidence type="ECO:0000256" key="2">
    <source>
        <dbReference type="ARBA" id="ARBA00022692"/>
    </source>
</evidence>
<dbReference type="CDD" id="cd18581">
    <property type="entry name" value="ABC_6TM_ABCB6"/>
    <property type="match status" value="1"/>
</dbReference>
<feature type="transmembrane region" description="Helical" evidence="9">
    <location>
        <begin position="182"/>
        <end position="207"/>
    </location>
</feature>
<dbReference type="EMBL" id="JBCLYO010000005">
    <property type="protein sequence ID" value="KAL0088954.1"/>
    <property type="molecule type" value="Genomic_DNA"/>
</dbReference>
<feature type="compositionally biased region" description="Basic residues" evidence="8">
    <location>
        <begin position="1021"/>
        <end position="1038"/>
    </location>
</feature>
<evidence type="ECO:0000256" key="9">
    <source>
        <dbReference type="SAM" id="Phobius"/>
    </source>
</evidence>
<evidence type="ECO:0000313" key="13">
    <source>
        <dbReference type="Proteomes" id="UP001448207"/>
    </source>
</evidence>
<evidence type="ECO:0000256" key="4">
    <source>
        <dbReference type="ARBA" id="ARBA00022840"/>
    </source>
</evidence>
<dbReference type="PROSITE" id="PS50929">
    <property type="entry name" value="ABC_TM1F"/>
    <property type="match status" value="1"/>
</dbReference>
<keyword evidence="5 9" id="KW-1133">Transmembrane helix</keyword>
<dbReference type="InterPro" id="IPR003439">
    <property type="entry name" value="ABC_transporter-like_ATP-bd"/>
</dbReference>